<evidence type="ECO:0000313" key="5">
    <source>
        <dbReference type="EMBL" id="CAI8020348.1"/>
    </source>
</evidence>
<feature type="domain" description="Glycine cleavage system P-protein N-terminal" evidence="3">
    <location>
        <begin position="10"/>
        <end position="317"/>
    </location>
</feature>
<dbReference type="Gene3D" id="3.90.1150.10">
    <property type="entry name" value="Aspartate Aminotransferase, domain 1"/>
    <property type="match status" value="2"/>
</dbReference>
<dbReference type="Pfam" id="PF21478">
    <property type="entry name" value="GcvP2_C"/>
    <property type="match status" value="1"/>
</dbReference>
<dbReference type="PANTHER" id="PTHR42806">
    <property type="entry name" value="GLYCINE CLEAVAGE SYSTEM P-PROTEIN"/>
    <property type="match status" value="1"/>
</dbReference>
<reference evidence="5" key="1">
    <citation type="submission" date="2023-03" db="EMBL/GenBank/DDBJ databases">
        <authorList>
            <person name="Steffen K."/>
            <person name="Cardenas P."/>
        </authorList>
    </citation>
    <scope>NUCLEOTIDE SEQUENCE</scope>
</reference>
<sequence>MLDLPPALPGEQDLRRHLEEIVARNQPCTGTWLNFCGAGCAQHYVPAIVDEIVHRGELLTAYGGGTYSDHGKNQALFEFQSLMGELVGMEVVSTPTYDAGAATGSAATMACRITGRRGVLVPETMSADRRSQLQGFTKPFATVSGETAAVVIESPGYLGLIETEAATIADIAHDAGAILIAGVDPISLGVLATPADYGADLVVGDLQPLGIHMYAGGGNGGFIASRDEARFVAEYPSILFSIAPAAEGEGFGFAWSTMERTSYDTRHDATDYTGTTQWIWGIGAAVYLSLMGPEGMAELGRGIMQRACYAAERIAALPGVSVPHLEQPFFKEFVVDFSGTGTTVAVHQCGAARRRDSRRQGFERRVPGARTVGPLLRDRAARSGRDRETGLCARGGDPMSERTGSGFHAARWDEPLIDEIGGEGGRGLLPPAVDDAIVEAVGDVVAALPEGDPETLQGTLEILYRFNRMMCQVAGMDAFTFQPASGAQGIYTNACLIRAYHASRGEGGQRDEIITHRLLAPGRRGDSGGGRIQGHHPHARRDGLRRVDALKAAVSERTAGLMLTNPEDTGLYNPNIREFVDIVHEAGGLCAYDQANGNPLLGIVRAGDTGFDMCQFNLHKTFSAPHGAIGLGCAARYGLDHDPGEGIEKIRAFIGNVHAVLKAYAWVRSLGAEGLRAVAETSVLNNNYMLHRIRQIEGTSIPWPKNTYPKLEQVRYSWEPLYEETGVASHDVMNRMVDFGVQHYMESHLPMLVPQPFTLEPGESLTIEEMDHVIDALRRIAEEARTAPEHVKAAPHCAATQAVDGDVAEDPDCWAFTGRAYRRKRGNWANVKRGLGDHGGGGYG</sequence>
<evidence type="ECO:0000313" key="6">
    <source>
        <dbReference type="Proteomes" id="UP001174909"/>
    </source>
</evidence>
<protein>
    <submittedName>
        <fullName evidence="5">Probable glycine dehydrogenase (Decarboxylating) subunit 2</fullName>
    </submittedName>
</protein>
<proteinExistence type="predicted"/>
<dbReference type="PANTHER" id="PTHR42806:SF1">
    <property type="entry name" value="GLYCINE DEHYDROGENASE (DECARBOXYLATING)"/>
    <property type="match status" value="1"/>
</dbReference>
<evidence type="ECO:0000259" key="4">
    <source>
        <dbReference type="Pfam" id="PF21478"/>
    </source>
</evidence>
<dbReference type="Proteomes" id="UP001174909">
    <property type="component" value="Unassembled WGS sequence"/>
</dbReference>
<dbReference type="SUPFAM" id="SSF53383">
    <property type="entry name" value="PLP-dependent transferases"/>
    <property type="match status" value="2"/>
</dbReference>
<organism evidence="5 6">
    <name type="scientific">Geodia barretti</name>
    <name type="common">Barrett's horny sponge</name>
    <dbReference type="NCBI Taxonomy" id="519541"/>
    <lineage>
        <taxon>Eukaryota</taxon>
        <taxon>Metazoa</taxon>
        <taxon>Porifera</taxon>
        <taxon>Demospongiae</taxon>
        <taxon>Heteroscleromorpha</taxon>
        <taxon>Tetractinellida</taxon>
        <taxon>Astrophorina</taxon>
        <taxon>Geodiidae</taxon>
        <taxon>Geodia</taxon>
    </lineage>
</organism>
<dbReference type="GO" id="GO:0009116">
    <property type="term" value="P:nucleoside metabolic process"/>
    <property type="evidence" value="ECO:0007669"/>
    <property type="project" value="InterPro"/>
</dbReference>
<dbReference type="InterPro" id="IPR049315">
    <property type="entry name" value="GDC-P_N"/>
</dbReference>
<evidence type="ECO:0000256" key="2">
    <source>
        <dbReference type="SAM" id="MobiDB-lite"/>
    </source>
</evidence>
<keyword evidence="6" id="KW-1185">Reference proteome</keyword>
<comment type="caution">
    <text evidence="5">The sequence shown here is derived from an EMBL/GenBank/DDBJ whole genome shotgun (WGS) entry which is preliminary data.</text>
</comment>
<accession>A0AA35WGA6</accession>
<gene>
    <name evidence="5" type="ORF">GBAR_LOCUS12173</name>
</gene>
<dbReference type="InterPro" id="IPR015421">
    <property type="entry name" value="PyrdxlP-dep_Trfase_major"/>
</dbReference>
<dbReference type="Gene3D" id="3.40.640.10">
    <property type="entry name" value="Type I PLP-dependent aspartate aminotransferase-like (Major domain)"/>
    <property type="match status" value="2"/>
</dbReference>
<dbReference type="AlphaFoldDB" id="A0AA35WGA6"/>
<name>A0AA35WGA6_GEOBA</name>
<dbReference type="InterPro" id="IPR023010">
    <property type="entry name" value="GcvPA"/>
</dbReference>
<dbReference type="GO" id="GO:0004375">
    <property type="term" value="F:glycine dehydrogenase (decarboxylating) activity"/>
    <property type="evidence" value="ECO:0007669"/>
    <property type="project" value="InterPro"/>
</dbReference>
<dbReference type="InterPro" id="IPR015424">
    <property type="entry name" value="PyrdxlP-dep_Trfase"/>
</dbReference>
<feature type="region of interest" description="Disordered" evidence="2">
    <location>
        <begin position="386"/>
        <end position="406"/>
    </location>
</feature>
<feature type="domain" description="Glycine dehydrogenase C-terminal" evidence="4">
    <location>
        <begin position="680"/>
        <end position="787"/>
    </location>
</feature>
<dbReference type="Pfam" id="PF02347">
    <property type="entry name" value="GDC-P"/>
    <property type="match status" value="1"/>
</dbReference>
<dbReference type="EMBL" id="CASHTH010001824">
    <property type="protein sequence ID" value="CAI8020348.1"/>
    <property type="molecule type" value="Genomic_DNA"/>
</dbReference>
<dbReference type="InterPro" id="IPR015422">
    <property type="entry name" value="PyrdxlP-dep_Trfase_small"/>
</dbReference>
<keyword evidence="1" id="KW-0560">Oxidoreductase</keyword>
<evidence type="ECO:0000259" key="3">
    <source>
        <dbReference type="Pfam" id="PF02347"/>
    </source>
</evidence>
<evidence type="ECO:0000256" key="1">
    <source>
        <dbReference type="ARBA" id="ARBA00023002"/>
    </source>
</evidence>
<dbReference type="InterPro" id="IPR049316">
    <property type="entry name" value="GDC-P_C"/>
</dbReference>